<keyword evidence="6 12" id="KW-0067">ATP-binding</keyword>
<dbReference type="GO" id="GO:0005524">
    <property type="term" value="F:ATP binding"/>
    <property type="evidence" value="ECO:0007669"/>
    <property type="project" value="UniProtKB-KW"/>
</dbReference>
<evidence type="ECO:0000256" key="1">
    <source>
        <dbReference type="ARBA" id="ARBA00022448"/>
    </source>
</evidence>
<dbReference type="PANTHER" id="PTHR43514">
    <property type="entry name" value="ABC TRANSPORTER I FAMILY MEMBER 10"/>
    <property type="match status" value="1"/>
</dbReference>
<evidence type="ECO:0000256" key="3">
    <source>
        <dbReference type="ARBA" id="ARBA00022505"/>
    </source>
</evidence>
<accession>A0ABV3T7X5</accession>
<dbReference type="Pfam" id="PF00005">
    <property type="entry name" value="ABC_tran"/>
    <property type="match status" value="1"/>
</dbReference>
<dbReference type="InterPro" id="IPR017871">
    <property type="entry name" value="ABC_transporter-like_CS"/>
</dbReference>
<dbReference type="PROSITE" id="PS00211">
    <property type="entry name" value="ABC_TRANSPORTER_1"/>
    <property type="match status" value="1"/>
</dbReference>
<evidence type="ECO:0000256" key="5">
    <source>
        <dbReference type="ARBA" id="ARBA00022741"/>
    </source>
</evidence>
<evidence type="ECO:0000256" key="4">
    <source>
        <dbReference type="ARBA" id="ARBA00022519"/>
    </source>
</evidence>
<dbReference type="PROSITE" id="PS50893">
    <property type="entry name" value="ABC_TRANSPORTER_2"/>
    <property type="match status" value="1"/>
</dbReference>
<reference evidence="12 13" key="1">
    <citation type="submission" date="2024-02" db="EMBL/GenBank/DDBJ databases">
        <title>New especies of Spiribacter isolated from saline water.</title>
        <authorList>
            <person name="Leon M.J."/>
            <person name="De La Haba R."/>
            <person name="Sanchez-Porro C."/>
            <person name="Ventosa A."/>
        </authorList>
    </citation>
    <scope>NUCLEOTIDE SEQUENCE [LARGE SCALE GENOMIC DNA]</scope>
    <source>
        <strain evidence="13">ag22IC4-189</strain>
    </source>
</reference>
<evidence type="ECO:0000256" key="6">
    <source>
        <dbReference type="ARBA" id="ARBA00022840"/>
    </source>
</evidence>
<dbReference type="SMART" id="SM00382">
    <property type="entry name" value="AAA"/>
    <property type="match status" value="1"/>
</dbReference>
<evidence type="ECO:0000313" key="12">
    <source>
        <dbReference type="EMBL" id="MEX0431287.1"/>
    </source>
</evidence>
<dbReference type="RefSeq" id="WP_367984043.1">
    <property type="nucleotide sequence ID" value="NZ_JBAKFF010000001.1"/>
</dbReference>
<dbReference type="InterPro" id="IPR050334">
    <property type="entry name" value="Molybdenum_import_ModC"/>
</dbReference>
<dbReference type="InterPro" id="IPR003593">
    <property type="entry name" value="AAA+_ATPase"/>
</dbReference>
<proteinExistence type="predicted"/>
<evidence type="ECO:0000259" key="11">
    <source>
        <dbReference type="PROSITE" id="PS51866"/>
    </source>
</evidence>
<dbReference type="Gene3D" id="3.40.50.300">
    <property type="entry name" value="P-loop containing nucleotide triphosphate hydrolases"/>
    <property type="match status" value="1"/>
</dbReference>
<evidence type="ECO:0000256" key="2">
    <source>
        <dbReference type="ARBA" id="ARBA00022475"/>
    </source>
</evidence>
<dbReference type="SUPFAM" id="SSF52540">
    <property type="entry name" value="P-loop containing nucleoside triphosphate hydrolases"/>
    <property type="match status" value="1"/>
</dbReference>
<gene>
    <name evidence="12" type="primary">modC</name>
    <name evidence="12" type="ORF">V6X30_07730</name>
</gene>
<dbReference type="SUPFAM" id="SSF50331">
    <property type="entry name" value="MOP-like"/>
    <property type="match status" value="1"/>
</dbReference>
<dbReference type="InterPro" id="IPR005116">
    <property type="entry name" value="Transp-assoc_OB_typ1"/>
</dbReference>
<dbReference type="InterPro" id="IPR011868">
    <property type="entry name" value="ModC_ABC_ATP-bd"/>
</dbReference>
<protein>
    <submittedName>
        <fullName evidence="12">Molybdenum ABC transporter ATP-binding protein</fullName>
    </submittedName>
</protein>
<keyword evidence="8" id="KW-0472">Membrane</keyword>
<organism evidence="12 13">
    <name type="scientific">Spiribacter insolitus</name>
    <dbReference type="NCBI Taxonomy" id="3122417"/>
    <lineage>
        <taxon>Bacteria</taxon>
        <taxon>Pseudomonadati</taxon>
        <taxon>Pseudomonadota</taxon>
        <taxon>Gammaproteobacteria</taxon>
        <taxon>Chromatiales</taxon>
        <taxon>Ectothiorhodospiraceae</taxon>
        <taxon>Spiribacter</taxon>
    </lineage>
</organism>
<feature type="domain" description="ABC transporter" evidence="10">
    <location>
        <begin position="1"/>
        <end position="232"/>
    </location>
</feature>
<keyword evidence="1" id="KW-0813">Transport</keyword>
<keyword evidence="13" id="KW-1185">Reference proteome</keyword>
<feature type="domain" description="Mop" evidence="11">
    <location>
        <begin position="292"/>
        <end position="359"/>
    </location>
</feature>
<dbReference type="InterPro" id="IPR008995">
    <property type="entry name" value="Mo/tungstate-bd_C_term_dom"/>
</dbReference>
<keyword evidence="5" id="KW-0547">Nucleotide-binding</keyword>
<dbReference type="EMBL" id="JBAKFF010000001">
    <property type="protein sequence ID" value="MEX0431287.1"/>
    <property type="molecule type" value="Genomic_DNA"/>
</dbReference>
<dbReference type="NCBIfam" id="TIGR02142">
    <property type="entry name" value="modC_ABC"/>
    <property type="match status" value="1"/>
</dbReference>
<dbReference type="Pfam" id="PF03459">
    <property type="entry name" value="TOBE"/>
    <property type="match status" value="1"/>
</dbReference>
<evidence type="ECO:0000259" key="10">
    <source>
        <dbReference type="PROSITE" id="PS50893"/>
    </source>
</evidence>
<dbReference type="InterPro" id="IPR003439">
    <property type="entry name" value="ABC_transporter-like_ATP-bd"/>
</dbReference>
<keyword evidence="3 9" id="KW-0500">Molybdenum</keyword>
<name>A0ABV3T7X5_9GAMM</name>
<dbReference type="PANTHER" id="PTHR43514:SF4">
    <property type="entry name" value="ABC TRANSPORTER I FAMILY MEMBER 10"/>
    <property type="match status" value="1"/>
</dbReference>
<evidence type="ECO:0000313" key="13">
    <source>
        <dbReference type="Proteomes" id="UP001556637"/>
    </source>
</evidence>
<dbReference type="InterPro" id="IPR027417">
    <property type="entry name" value="P-loop_NTPase"/>
</dbReference>
<dbReference type="Proteomes" id="UP001556637">
    <property type="component" value="Unassembled WGS sequence"/>
</dbReference>
<evidence type="ECO:0000256" key="7">
    <source>
        <dbReference type="ARBA" id="ARBA00022967"/>
    </source>
</evidence>
<evidence type="ECO:0000256" key="8">
    <source>
        <dbReference type="ARBA" id="ARBA00023136"/>
    </source>
</evidence>
<dbReference type="Gene3D" id="2.40.50.100">
    <property type="match status" value="1"/>
</dbReference>
<dbReference type="PROSITE" id="PS51866">
    <property type="entry name" value="MOP"/>
    <property type="match status" value="1"/>
</dbReference>
<sequence length="359" mass="39001">MSERLLTFDLRLRRRGFELQAEGHLEPGITALFGPSGCGKTTLLRCLAGLEKASEGVIRHGGSAWQTRSTRLPPHRRPVGLVFQDTRLFTHLSVAQNLEFARRRRRAEGPDQQEVVEALGVEGLLDRMPAALSGGEAQRVALGRALLAGPRVLLMDEPLAALDHDRRARIMPLVRAIPERFGVPLLYVTHTRDEVLALADRVMLMNRGEIVAHDTVAEMFSAPAFWPALGGSEPTVVWDARVVARDNDWGLTALASDAGRLRLAGISFNTGVRLRLLVAARDVVLTLEPPLASSALNALPVQVESLESRGNGLVLVRLTAGGRAPLWAEVSRQSAAALRLAPGRRVHALIRPQLLGGPD</sequence>
<evidence type="ECO:0000256" key="9">
    <source>
        <dbReference type="PROSITE-ProRule" id="PRU01213"/>
    </source>
</evidence>
<keyword evidence="4" id="KW-0997">Cell inner membrane</keyword>
<keyword evidence="2" id="KW-1003">Cell membrane</keyword>
<keyword evidence="7" id="KW-1278">Translocase</keyword>
<comment type="caution">
    <text evidence="12">The sequence shown here is derived from an EMBL/GenBank/DDBJ whole genome shotgun (WGS) entry which is preliminary data.</text>
</comment>
<dbReference type="InterPro" id="IPR004606">
    <property type="entry name" value="Mop_domain"/>
</dbReference>